<dbReference type="PANTHER" id="PTHR43569">
    <property type="entry name" value="AMIDOHYDROLASE"/>
    <property type="match status" value="1"/>
</dbReference>
<dbReference type="EMBL" id="JAAEDI010000019">
    <property type="protein sequence ID" value="MBR0651568.1"/>
    <property type="molecule type" value="Genomic_DNA"/>
</dbReference>
<dbReference type="Proteomes" id="UP000698752">
    <property type="component" value="Unassembled WGS sequence"/>
</dbReference>
<sequence length="282" mass="31580">MIITDAQVHIWASGKPGHDHRQVSAFTVEDLIAEMDEAGVDAAVIHPPVSWDPESNALAEDASARFPNRFAVLGQVPLDAQQTSRELLKNWRKRPGQCGLRYPLVRADQQNWPFDGTLDWLWPVAEAEGLPIATMAWRFLPEFARIAERHPALRLIIDHCGLIRQEKGAAAFANIDAVTALARFPNVALKATGAPGYSQQGYPFRDIHDGLHRLYDAFGPDRFFWGTDITRMPCSWKQCITLFTEELPWLQGDTLTRVMGPAIRDWIGWHPIAQQSPEGAGN</sequence>
<dbReference type="Pfam" id="PF04909">
    <property type="entry name" value="Amidohydro_2"/>
    <property type="match status" value="1"/>
</dbReference>
<name>A0ABS5EKK8_9PROT</name>
<feature type="domain" description="Amidohydrolase-related" evidence="2">
    <location>
        <begin position="5"/>
        <end position="228"/>
    </location>
</feature>
<protein>
    <submittedName>
        <fullName evidence="3">Amidohydrolase family protein</fullName>
    </submittedName>
</protein>
<evidence type="ECO:0000313" key="3">
    <source>
        <dbReference type="EMBL" id="MBR0651568.1"/>
    </source>
</evidence>
<dbReference type="RefSeq" id="WP_211870233.1">
    <property type="nucleotide sequence ID" value="NZ_JAAEDI010000019.1"/>
</dbReference>
<keyword evidence="4" id="KW-1185">Reference proteome</keyword>
<dbReference type="Gene3D" id="3.20.20.140">
    <property type="entry name" value="Metal-dependent hydrolases"/>
    <property type="match status" value="1"/>
</dbReference>
<proteinExistence type="inferred from homology"/>
<comment type="caution">
    <text evidence="3">The sequence shown here is derived from an EMBL/GenBank/DDBJ whole genome shotgun (WGS) entry which is preliminary data.</text>
</comment>
<dbReference type="PANTHER" id="PTHR43569:SF2">
    <property type="entry name" value="AMIDOHYDROLASE-RELATED DOMAIN-CONTAINING PROTEIN"/>
    <property type="match status" value="1"/>
</dbReference>
<reference evidence="4" key="1">
    <citation type="journal article" date="2021" name="Syst. Appl. Microbiol.">
        <title>Roseomonas hellenica sp. nov., isolated from roots of wild-growing Alkanna tinctoria.</title>
        <authorList>
            <person name="Rat A."/>
            <person name="Naranjo H.D."/>
            <person name="Lebbe L."/>
            <person name="Cnockaert M."/>
            <person name="Krigas N."/>
            <person name="Grigoriadou K."/>
            <person name="Maloupa E."/>
            <person name="Willems A."/>
        </authorList>
    </citation>
    <scope>NUCLEOTIDE SEQUENCE [LARGE SCALE GENOMIC DNA]</scope>
    <source>
        <strain evidence="4">LMG 31159</strain>
    </source>
</reference>
<dbReference type="InterPro" id="IPR032466">
    <property type="entry name" value="Metal_Hydrolase"/>
</dbReference>
<accession>A0ABS5EKK8</accession>
<dbReference type="SUPFAM" id="SSF51556">
    <property type="entry name" value="Metallo-dependent hydrolases"/>
    <property type="match status" value="1"/>
</dbReference>
<dbReference type="InterPro" id="IPR006680">
    <property type="entry name" value="Amidohydro-rel"/>
</dbReference>
<evidence type="ECO:0000313" key="4">
    <source>
        <dbReference type="Proteomes" id="UP000698752"/>
    </source>
</evidence>
<comment type="similarity">
    <text evidence="1">Belongs to the metallo-dependent hydrolases superfamily.</text>
</comment>
<organism evidence="3 4">
    <name type="scientific">Neoroseomonas terrae</name>
    <dbReference type="NCBI Taxonomy" id="424799"/>
    <lineage>
        <taxon>Bacteria</taxon>
        <taxon>Pseudomonadati</taxon>
        <taxon>Pseudomonadota</taxon>
        <taxon>Alphaproteobacteria</taxon>
        <taxon>Acetobacterales</taxon>
        <taxon>Acetobacteraceae</taxon>
        <taxon>Neoroseomonas</taxon>
    </lineage>
</organism>
<evidence type="ECO:0000256" key="1">
    <source>
        <dbReference type="ARBA" id="ARBA00038310"/>
    </source>
</evidence>
<dbReference type="InterPro" id="IPR052350">
    <property type="entry name" value="Metallo-dep_Lactonases"/>
</dbReference>
<gene>
    <name evidence="3" type="ORF">GXW78_17995</name>
</gene>
<evidence type="ECO:0000259" key="2">
    <source>
        <dbReference type="Pfam" id="PF04909"/>
    </source>
</evidence>